<dbReference type="InterPro" id="IPR049892">
    <property type="entry name" value="AA9"/>
</dbReference>
<accession>A0A8H5EX34</accession>
<keyword evidence="11" id="KW-0119">Carbohydrate metabolism</keyword>
<evidence type="ECO:0000256" key="13">
    <source>
        <dbReference type="ARBA" id="ARBA00044502"/>
    </source>
</evidence>
<feature type="signal peptide" evidence="16">
    <location>
        <begin position="1"/>
        <end position="21"/>
    </location>
</feature>
<dbReference type="Gene3D" id="2.70.50.70">
    <property type="match status" value="1"/>
</dbReference>
<comment type="catalytic activity">
    <reaction evidence="14">
        <text>[(1-&gt;4)-beta-D-glucosyl]n+m + reduced acceptor + O2 = 4-dehydro-beta-D-glucosyl-[(1-&gt;4)-beta-D-glucosyl]n-1 + [(1-&gt;4)-beta-D-glucosyl]m + acceptor + H2O.</text>
        <dbReference type="EC" id="1.14.99.56"/>
    </reaction>
</comment>
<keyword evidence="4" id="KW-0479">Metal-binding</keyword>
<keyword evidence="7" id="KW-0560">Oxidoreductase</keyword>
<evidence type="ECO:0000256" key="1">
    <source>
        <dbReference type="ARBA" id="ARBA00001973"/>
    </source>
</evidence>
<dbReference type="InterPro" id="IPR005103">
    <property type="entry name" value="AA9_LPMO"/>
</dbReference>
<keyword evidence="8" id="KW-0186">Copper</keyword>
<evidence type="ECO:0000256" key="11">
    <source>
        <dbReference type="ARBA" id="ARBA00023277"/>
    </source>
</evidence>
<evidence type="ECO:0000256" key="9">
    <source>
        <dbReference type="ARBA" id="ARBA00023033"/>
    </source>
</evidence>
<keyword evidence="12" id="KW-0624">Polysaccharide degradation</keyword>
<evidence type="ECO:0000256" key="2">
    <source>
        <dbReference type="ARBA" id="ARBA00004613"/>
    </source>
</evidence>
<dbReference type="OrthoDB" id="3496539at2759"/>
<dbReference type="GO" id="GO:0005576">
    <property type="term" value="C:extracellular region"/>
    <property type="evidence" value="ECO:0007669"/>
    <property type="project" value="UniProtKB-SubCell"/>
</dbReference>
<organism evidence="18 19">
    <name type="scientific">Psilocybe cf. subviscida</name>
    <dbReference type="NCBI Taxonomy" id="2480587"/>
    <lineage>
        <taxon>Eukaryota</taxon>
        <taxon>Fungi</taxon>
        <taxon>Dikarya</taxon>
        <taxon>Basidiomycota</taxon>
        <taxon>Agaricomycotina</taxon>
        <taxon>Agaricomycetes</taxon>
        <taxon>Agaricomycetidae</taxon>
        <taxon>Agaricales</taxon>
        <taxon>Agaricineae</taxon>
        <taxon>Strophariaceae</taxon>
        <taxon>Psilocybe</taxon>
    </lineage>
</organism>
<keyword evidence="6" id="KW-0136">Cellulose degradation</keyword>
<comment type="subcellular location">
    <subcellularLocation>
        <location evidence="2">Secreted</location>
    </subcellularLocation>
</comment>
<evidence type="ECO:0000256" key="10">
    <source>
        <dbReference type="ARBA" id="ARBA00023157"/>
    </source>
</evidence>
<feature type="domain" description="Auxiliary Activity family 9 catalytic" evidence="17">
    <location>
        <begin position="22"/>
        <end position="221"/>
    </location>
</feature>
<sequence>MKSAYTLKALVILSLSSISLGHYTFPDFIVNNTVTTDWQYVRITANHYSNGPVIDLTSQAIRCYELDSTSASQAGIATVTAGSTVGFKADNTMGHPGYFSAYLSAASPAANSNNAGLGKTWFKIWEWSPRWTASTGLIFDSENIDRFNFTIPKSTPNGQYLLRGEQIALHVASTTGGAQVYIGCAQINVVGGGKGSPSPLVQFPGAYSASDPGILINIYNLPAGYSGYKAPGPTVWKG</sequence>
<name>A0A8H5EX34_9AGAR</name>
<dbReference type="PANTHER" id="PTHR33353:SF10">
    <property type="entry name" value="ENDO-BETA-1,4-GLUCANASE D"/>
    <property type="match status" value="1"/>
</dbReference>
<protein>
    <recommendedName>
        <fullName evidence="15">lytic cellulose monooxygenase (C4-dehydrogenating)</fullName>
        <ecNumber evidence="15">1.14.99.56</ecNumber>
    </recommendedName>
</protein>
<dbReference type="CDD" id="cd21175">
    <property type="entry name" value="LPMO_AA9"/>
    <property type="match status" value="1"/>
</dbReference>
<dbReference type="Proteomes" id="UP000567179">
    <property type="component" value="Unassembled WGS sequence"/>
</dbReference>
<feature type="chain" id="PRO_5034840492" description="lytic cellulose monooxygenase (C4-dehydrogenating)" evidence="16">
    <location>
        <begin position="22"/>
        <end position="238"/>
    </location>
</feature>
<dbReference type="PANTHER" id="PTHR33353">
    <property type="entry name" value="PUTATIVE (AFU_ORTHOLOGUE AFUA_1G12560)-RELATED"/>
    <property type="match status" value="1"/>
</dbReference>
<evidence type="ECO:0000256" key="8">
    <source>
        <dbReference type="ARBA" id="ARBA00023008"/>
    </source>
</evidence>
<evidence type="ECO:0000256" key="5">
    <source>
        <dbReference type="ARBA" id="ARBA00022729"/>
    </source>
</evidence>
<evidence type="ECO:0000256" key="7">
    <source>
        <dbReference type="ARBA" id="ARBA00023002"/>
    </source>
</evidence>
<dbReference type="GO" id="GO:0046872">
    <property type="term" value="F:metal ion binding"/>
    <property type="evidence" value="ECO:0007669"/>
    <property type="project" value="UniProtKB-KW"/>
</dbReference>
<comment type="caution">
    <text evidence="18">The sequence shown here is derived from an EMBL/GenBank/DDBJ whole genome shotgun (WGS) entry which is preliminary data.</text>
</comment>
<dbReference type="Pfam" id="PF03443">
    <property type="entry name" value="AA9"/>
    <property type="match status" value="1"/>
</dbReference>
<evidence type="ECO:0000256" key="4">
    <source>
        <dbReference type="ARBA" id="ARBA00022723"/>
    </source>
</evidence>
<evidence type="ECO:0000256" key="14">
    <source>
        <dbReference type="ARBA" id="ARBA00045077"/>
    </source>
</evidence>
<evidence type="ECO:0000313" key="18">
    <source>
        <dbReference type="EMBL" id="KAF5315492.1"/>
    </source>
</evidence>
<keyword evidence="5 16" id="KW-0732">Signal</keyword>
<dbReference type="AlphaFoldDB" id="A0A8H5EX34"/>
<dbReference type="EMBL" id="JAACJJ010000043">
    <property type="protein sequence ID" value="KAF5315492.1"/>
    <property type="molecule type" value="Genomic_DNA"/>
</dbReference>
<proteinExistence type="inferred from homology"/>
<evidence type="ECO:0000313" key="19">
    <source>
        <dbReference type="Proteomes" id="UP000567179"/>
    </source>
</evidence>
<evidence type="ECO:0000256" key="6">
    <source>
        <dbReference type="ARBA" id="ARBA00023001"/>
    </source>
</evidence>
<dbReference type="GO" id="GO:0030245">
    <property type="term" value="P:cellulose catabolic process"/>
    <property type="evidence" value="ECO:0007669"/>
    <property type="project" value="UniProtKB-KW"/>
</dbReference>
<evidence type="ECO:0000256" key="15">
    <source>
        <dbReference type="ARBA" id="ARBA00047174"/>
    </source>
</evidence>
<keyword evidence="3" id="KW-0964">Secreted</keyword>
<comment type="cofactor">
    <cofactor evidence="1">
        <name>Cu(2+)</name>
        <dbReference type="ChEBI" id="CHEBI:29036"/>
    </cofactor>
</comment>
<evidence type="ECO:0000256" key="16">
    <source>
        <dbReference type="SAM" id="SignalP"/>
    </source>
</evidence>
<gene>
    <name evidence="18" type="ORF">D9619_007228</name>
</gene>
<dbReference type="GO" id="GO:0004497">
    <property type="term" value="F:monooxygenase activity"/>
    <property type="evidence" value="ECO:0007669"/>
    <property type="project" value="UniProtKB-KW"/>
</dbReference>
<dbReference type="EC" id="1.14.99.56" evidence="15"/>
<evidence type="ECO:0000256" key="3">
    <source>
        <dbReference type="ARBA" id="ARBA00022525"/>
    </source>
</evidence>
<keyword evidence="9" id="KW-0503">Monooxygenase</keyword>
<keyword evidence="19" id="KW-1185">Reference proteome</keyword>
<keyword evidence="10" id="KW-1015">Disulfide bond</keyword>
<evidence type="ECO:0000259" key="17">
    <source>
        <dbReference type="Pfam" id="PF03443"/>
    </source>
</evidence>
<reference evidence="18 19" key="1">
    <citation type="journal article" date="2020" name="ISME J.">
        <title>Uncovering the hidden diversity of litter-decomposition mechanisms in mushroom-forming fungi.</title>
        <authorList>
            <person name="Floudas D."/>
            <person name="Bentzer J."/>
            <person name="Ahren D."/>
            <person name="Johansson T."/>
            <person name="Persson P."/>
            <person name="Tunlid A."/>
        </authorList>
    </citation>
    <scope>NUCLEOTIDE SEQUENCE [LARGE SCALE GENOMIC DNA]</scope>
    <source>
        <strain evidence="18 19">CBS 101986</strain>
    </source>
</reference>
<comment type="similarity">
    <text evidence="13">Belongs to the polysaccharide monooxygenase AA9 family.</text>
</comment>
<evidence type="ECO:0000256" key="12">
    <source>
        <dbReference type="ARBA" id="ARBA00023326"/>
    </source>
</evidence>